<evidence type="ECO:0000313" key="2">
    <source>
        <dbReference type="Proteomes" id="UP001153332"/>
    </source>
</evidence>
<keyword evidence="2" id="KW-1185">Reference proteome</keyword>
<organism evidence="1 2">
    <name type="scientific">Lasiodiplodia mahajangana</name>
    <dbReference type="NCBI Taxonomy" id="1108764"/>
    <lineage>
        <taxon>Eukaryota</taxon>
        <taxon>Fungi</taxon>
        <taxon>Dikarya</taxon>
        <taxon>Ascomycota</taxon>
        <taxon>Pezizomycotina</taxon>
        <taxon>Dothideomycetes</taxon>
        <taxon>Dothideomycetes incertae sedis</taxon>
        <taxon>Botryosphaeriales</taxon>
        <taxon>Botryosphaeriaceae</taxon>
        <taxon>Lasiodiplodia</taxon>
    </lineage>
</organism>
<accession>A0ACC2JH37</accession>
<sequence>MGGHNGPDDEEDVSPDEAHRRRAVGIDESVLSHHHLPVHVAPLEELTKTLSNLTYYKRILDSHAERLQVIISCLMVGGGPTWPRATDTEHQAIVEATISVLKTDFEQLAHRVGLLSKQCADDSLFLMNRVVVNDTQRGFIQAQHTADLTLLAPYPLPLMPTTPFFANGIPAMSDPLAQQPYVVQLVELLQGPKNDKGGYDLNVVLVPDVQSNVGLDWAADTGEPWPGPFFKSVTEHIQIFEFTYNAELRSNFSWTTFLDLGGSFIDCIASSKQFDQSPLLLVGHGLGGLIIKEALVLLEDRPYNPVLARLNDLLFAAILLGTPHCKYGESTDEMDALLNSIQPLQKKRLEKIREEFAVACALSPKFDGLTADRLIWIVDAASAATALGAGREIVVEVDADHQTAFLHNLEITSARTIEDGGLGRRARQLFGSVTTRTAPAESASGCDSDEISHNRSPALATAGSKDITAYDVIPDPNSQGPVSYLPSVKLPCHILGPLSQECFGRDKVLGLLEEHLVPPQRHAKGISQLRSFALCGPGGVGKTTIARDFIERHKQDFDAIFWVGSETEGKLSSAFNTIAAELGLLEPVDFGNSVISRNRLLNWLRNPLKQSRGMEEIKDLPTCLEPMANWLLVFDNADDLSILTEYLPINGVGSLLLTSRDPLAKSDMYSGDGINLEGFDNENAAAFLQHLARGKLQVNHDDVIHLEDRTQGLPVLLVAITSMMEASGLSAPEFLEYYQQRQFQSDIYKHSSENEQRSFFDILAFEDFDVEALRLLEMLSLLDPDSIPEFLLITSKDDVQLPNRYPNNKESYEAARNYLERRSLISRDMDKQKLTIHRVIQESVRARMSDKDFRETLQGAINLVTIAWVPTAGRWDYVMDRWSRCGLLFSHIETLRDEFLKCPDDYFSQDERLKAAKLLIEAGWYHLEKGNIEETIPCIDPTFNLIQNNNKESAQALSDAHFCLSSAYLWLRDMKKQQYHAQRCWELRKVLAPNGPDDLPPNGVSLPLCIAYDETARYHYDRRELETGLAITANSIKMNEIHEAGRGEPHEIKIGTYIGTWPRYTSALALYLLGRLDEAEAMIMSLYNRHEKHYGLLNPRVFKTGVSLSALSLIRAAQGRWDESFDLAQKTLQQYKQTIGNNHFYTASAHVKVGEHYTRLGDLDQASKHLEEASRIFACRPCFAPDLARAQQKLSVVHGLLGNQLKAKGLQLKAQSLLRNFAREQGIPISGAFDSKDYERAVQFFLL</sequence>
<comment type="caution">
    <text evidence="1">The sequence shown here is derived from an EMBL/GenBank/DDBJ whole genome shotgun (WGS) entry which is preliminary data.</text>
</comment>
<gene>
    <name evidence="1" type="ORF">O1611_g6809</name>
</gene>
<name>A0ACC2JH37_9PEZI</name>
<proteinExistence type="predicted"/>
<dbReference type="EMBL" id="JAPUUL010001679">
    <property type="protein sequence ID" value="KAJ8126830.1"/>
    <property type="molecule type" value="Genomic_DNA"/>
</dbReference>
<dbReference type="Proteomes" id="UP001153332">
    <property type="component" value="Unassembled WGS sequence"/>
</dbReference>
<reference evidence="1" key="1">
    <citation type="submission" date="2022-12" db="EMBL/GenBank/DDBJ databases">
        <title>Genome Sequence of Lasiodiplodia mahajangana.</title>
        <authorList>
            <person name="Buettner E."/>
        </authorList>
    </citation>
    <scope>NUCLEOTIDE SEQUENCE</scope>
    <source>
        <strain evidence="1">VT137</strain>
    </source>
</reference>
<evidence type="ECO:0000313" key="1">
    <source>
        <dbReference type="EMBL" id="KAJ8126830.1"/>
    </source>
</evidence>
<protein>
    <submittedName>
        <fullName evidence="1">Uncharacterized protein</fullName>
    </submittedName>
</protein>